<gene>
    <name evidence="1" type="ORF">LCGC14_2879120</name>
</gene>
<comment type="caution">
    <text evidence="1">The sequence shown here is derived from an EMBL/GenBank/DDBJ whole genome shotgun (WGS) entry which is preliminary data.</text>
</comment>
<dbReference type="AlphaFoldDB" id="A0A0F8Y0L8"/>
<organism evidence="1">
    <name type="scientific">marine sediment metagenome</name>
    <dbReference type="NCBI Taxonomy" id="412755"/>
    <lineage>
        <taxon>unclassified sequences</taxon>
        <taxon>metagenomes</taxon>
        <taxon>ecological metagenomes</taxon>
    </lineage>
</organism>
<dbReference type="EMBL" id="LAZR01056101">
    <property type="protein sequence ID" value="KKK74902.1"/>
    <property type="molecule type" value="Genomic_DNA"/>
</dbReference>
<evidence type="ECO:0000313" key="1">
    <source>
        <dbReference type="EMBL" id="KKK74902.1"/>
    </source>
</evidence>
<evidence type="ECO:0008006" key="2">
    <source>
        <dbReference type="Google" id="ProtNLM"/>
    </source>
</evidence>
<proteinExistence type="predicted"/>
<accession>A0A0F8Y0L8</accession>
<name>A0A0F8Y0L8_9ZZZZ</name>
<reference evidence="1" key="1">
    <citation type="journal article" date="2015" name="Nature">
        <title>Complex archaea that bridge the gap between prokaryotes and eukaryotes.</title>
        <authorList>
            <person name="Spang A."/>
            <person name="Saw J.H."/>
            <person name="Jorgensen S.L."/>
            <person name="Zaremba-Niedzwiedzka K."/>
            <person name="Martijn J."/>
            <person name="Lind A.E."/>
            <person name="van Eijk R."/>
            <person name="Schleper C."/>
            <person name="Guy L."/>
            <person name="Ettema T.J."/>
        </authorList>
    </citation>
    <scope>NUCLEOTIDE SEQUENCE</scope>
</reference>
<protein>
    <recommendedName>
        <fullName evidence="2">DUF669 domain-containing protein</fullName>
    </recommendedName>
</protein>
<feature type="non-terminal residue" evidence="1">
    <location>
        <position position="155"/>
    </location>
</feature>
<sequence>MSDNNVALEYIDLDLNDVEASDGSFETAHPGEYLFEVTAISGGQSNAGKPKMVITYKIIEAITDSDECQAEIEKEVMQSYSLAKDAKSDFPRRRIKALVEALGVELDKRGGFDPNDMIGARMIGEVKIEQYDDTNPITKMTTQKTSQKIIRERAD</sequence>